<feature type="region of interest" description="Disordered" evidence="1">
    <location>
        <begin position="1"/>
        <end position="26"/>
    </location>
</feature>
<evidence type="ECO:0000313" key="2">
    <source>
        <dbReference type="EMBL" id="MDT0303637.1"/>
    </source>
</evidence>
<gene>
    <name evidence="2" type="ORF">RM446_16100</name>
</gene>
<comment type="caution">
    <text evidence="2">The sequence shown here is derived from an EMBL/GenBank/DDBJ whole genome shotgun (WGS) entry which is preliminary data.</text>
</comment>
<dbReference type="Proteomes" id="UP001183226">
    <property type="component" value="Unassembled WGS sequence"/>
</dbReference>
<accession>A0ABU2KWU5</accession>
<organism evidence="2 3">
    <name type="scientific">Streptomonospora wellingtoniae</name>
    <dbReference type="NCBI Taxonomy" id="3075544"/>
    <lineage>
        <taxon>Bacteria</taxon>
        <taxon>Bacillati</taxon>
        <taxon>Actinomycetota</taxon>
        <taxon>Actinomycetes</taxon>
        <taxon>Streptosporangiales</taxon>
        <taxon>Nocardiopsidaceae</taxon>
        <taxon>Streptomonospora</taxon>
    </lineage>
</organism>
<dbReference type="EMBL" id="JAVREK010000017">
    <property type="protein sequence ID" value="MDT0303637.1"/>
    <property type="molecule type" value="Genomic_DNA"/>
</dbReference>
<evidence type="ECO:0000313" key="3">
    <source>
        <dbReference type="Proteomes" id="UP001183226"/>
    </source>
</evidence>
<keyword evidence="3" id="KW-1185">Reference proteome</keyword>
<dbReference type="RefSeq" id="WP_311546128.1">
    <property type="nucleotide sequence ID" value="NZ_JAVREK010000017.1"/>
</dbReference>
<protein>
    <submittedName>
        <fullName evidence="2">Uncharacterized protein</fullName>
    </submittedName>
</protein>
<name>A0ABU2KWU5_9ACTN</name>
<feature type="compositionally biased region" description="Basic residues" evidence="1">
    <location>
        <begin position="1"/>
        <end position="10"/>
    </location>
</feature>
<proteinExistence type="predicted"/>
<evidence type="ECO:0000256" key="1">
    <source>
        <dbReference type="SAM" id="MobiDB-lite"/>
    </source>
</evidence>
<reference evidence="3" key="1">
    <citation type="submission" date="2023-07" db="EMBL/GenBank/DDBJ databases">
        <title>30 novel species of actinomycetes from the DSMZ collection.</title>
        <authorList>
            <person name="Nouioui I."/>
        </authorList>
    </citation>
    <scope>NUCLEOTIDE SEQUENCE [LARGE SCALE GENOMIC DNA]</scope>
    <source>
        <strain evidence="3">DSM 45055</strain>
    </source>
</reference>
<sequence>MELSRGHRRSGPAAARAGHADRCARAERAAPAGERLCGAGEPPGGAGSWVRRGGGALRAALLDAAALGGRLAAGWISATWAWGP</sequence>